<sequence length="61" mass="6907">MMELFYSLQPSLSNVHLSNVSIHGTRKRELVVPIIITVYATCSNLDEIFIRPLSTDLMGNQ</sequence>
<reference evidence="1" key="1">
    <citation type="submission" date="2021-02" db="EMBL/GenBank/DDBJ databases">
        <authorList>
            <person name="Nowell W R."/>
        </authorList>
    </citation>
    <scope>NUCLEOTIDE SEQUENCE</scope>
</reference>
<keyword evidence="2" id="KW-1185">Reference proteome</keyword>
<protein>
    <submittedName>
        <fullName evidence="1">Uncharacterized protein</fullName>
    </submittedName>
</protein>
<accession>A0A821ENC3</accession>
<gene>
    <name evidence="1" type="ORF">UJA718_LOCUS32979</name>
</gene>
<evidence type="ECO:0000313" key="2">
    <source>
        <dbReference type="Proteomes" id="UP000663873"/>
    </source>
</evidence>
<comment type="caution">
    <text evidence="1">The sequence shown here is derived from an EMBL/GenBank/DDBJ whole genome shotgun (WGS) entry which is preliminary data.</text>
</comment>
<dbReference type="AlphaFoldDB" id="A0A821ENC3"/>
<feature type="non-terminal residue" evidence="1">
    <location>
        <position position="61"/>
    </location>
</feature>
<name>A0A821ENC3_9BILA</name>
<proteinExistence type="predicted"/>
<organism evidence="1 2">
    <name type="scientific">Rotaria socialis</name>
    <dbReference type="NCBI Taxonomy" id="392032"/>
    <lineage>
        <taxon>Eukaryota</taxon>
        <taxon>Metazoa</taxon>
        <taxon>Spiralia</taxon>
        <taxon>Gnathifera</taxon>
        <taxon>Rotifera</taxon>
        <taxon>Eurotatoria</taxon>
        <taxon>Bdelloidea</taxon>
        <taxon>Philodinida</taxon>
        <taxon>Philodinidae</taxon>
        <taxon>Rotaria</taxon>
    </lineage>
</organism>
<evidence type="ECO:0000313" key="1">
    <source>
        <dbReference type="EMBL" id="CAF4638396.1"/>
    </source>
</evidence>
<dbReference type="Proteomes" id="UP000663873">
    <property type="component" value="Unassembled WGS sequence"/>
</dbReference>
<dbReference type="EMBL" id="CAJOBP010028702">
    <property type="protein sequence ID" value="CAF4638396.1"/>
    <property type="molecule type" value="Genomic_DNA"/>
</dbReference>